<gene>
    <name evidence="2" type="ORF">BDV23DRAFT_122288</name>
</gene>
<proteinExistence type="predicted"/>
<name>A0A5N7C1V4_PETAA</name>
<evidence type="ECO:0008006" key="3">
    <source>
        <dbReference type="Google" id="ProtNLM"/>
    </source>
</evidence>
<reference evidence="2" key="1">
    <citation type="submission" date="2019-04" db="EMBL/GenBank/DDBJ databases">
        <title>Friends and foes A comparative genomics studyof 23 Aspergillus species from section Flavi.</title>
        <authorList>
            <consortium name="DOE Joint Genome Institute"/>
            <person name="Kjaerbolling I."/>
            <person name="Vesth T."/>
            <person name="Frisvad J.C."/>
            <person name="Nybo J.L."/>
            <person name="Theobald S."/>
            <person name="Kildgaard S."/>
            <person name="Isbrandt T."/>
            <person name="Kuo A."/>
            <person name="Sato A."/>
            <person name="Lyhne E.K."/>
            <person name="Kogle M.E."/>
            <person name="Wiebenga A."/>
            <person name="Kun R.S."/>
            <person name="Lubbers R.J."/>
            <person name="Makela M.R."/>
            <person name="Barry K."/>
            <person name="Chovatia M."/>
            <person name="Clum A."/>
            <person name="Daum C."/>
            <person name="Haridas S."/>
            <person name="He G."/>
            <person name="LaButti K."/>
            <person name="Lipzen A."/>
            <person name="Mondo S."/>
            <person name="Riley R."/>
            <person name="Salamov A."/>
            <person name="Simmons B.A."/>
            <person name="Magnuson J.K."/>
            <person name="Henrissat B."/>
            <person name="Mortensen U.H."/>
            <person name="Larsen T.O."/>
            <person name="Devries R.P."/>
            <person name="Grigoriev I.V."/>
            <person name="Machida M."/>
            <person name="Baker S.E."/>
            <person name="Andersen M.R."/>
        </authorList>
    </citation>
    <scope>NUCLEOTIDE SEQUENCE [LARGE SCALE GENOMIC DNA]</scope>
    <source>
        <strain evidence="2">IBT 14317</strain>
    </source>
</reference>
<dbReference type="Proteomes" id="UP000326877">
    <property type="component" value="Unassembled WGS sequence"/>
</dbReference>
<dbReference type="AlphaFoldDB" id="A0A5N7C1V4"/>
<sequence>MVLPRRASLRIRVCWPSTFSLRLRRKVCHGERGREAGLFIAAAENNCIHSYRTNKAKGQCSSLIFLFSFFFKELRSLALVYIFFLSILLPFPFLFVLSLLHSSQLAHRDRCMTYNRSQSTPEAFPSPFPLRCLSHAASFVSPCIGAFVRPRPRCIIAITTAVLFSSSSRRWDSECCIKPKVFVNHAHHLSSQPLRSS</sequence>
<keyword evidence="1" id="KW-0472">Membrane</keyword>
<keyword evidence="1" id="KW-1133">Transmembrane helix</keyword>
<accession>A0A5N7C1V4</accession>
<evidence type="ECO:0000313" key="2">
    <source>
        <dbReference type="EMBL" id="KAE8387717.1"/>
    </source>
</evidence>
<keyword evidence="1" id="KW-0812">Transmembrane</keyword>
<organism evidence="2">
    <name type="scientific">Petromyces alliaceus</name>
    <name type="common">Aspergillus alliaceus</name>
    <dbReference type="NCBI Taxonomy" id="209559"/>
    <lineage>
        <taxon>Eukaryota</taxon>
        <taxon>Fungi</taxon>
        <taxon>Dikarya</taxon>
        <taxon>Ascomycota</taxon>
        <taxon>Pezizomycotina</taxon>
        <taxon>Eurotiomycetes</taxon>
        <taxon>Eurotiomycetidae</taxon>
        <taxon>Eurotiales</taxon>
        <taxon>Aspergillaceae</taxon>
        <taxon>Aspergillus</taxon>
        <taxon>Aspergillus subgen. Circumdati</taxon>
    </lineage>
</organism>
<dbReference type="EMBL" id="ML735289">
    <property type="protein sequence ID" value="KAE8387717.1"/>
    <property type="molecule type" value="Genomic_DNA"/>
</dbReference>
<evidence type="ECO:0000256" key="1">
    <source>
        <dbReference type="SAM" id="Phobius"/>
    </source>
</evidence>
<protein>
    <recommendedName>
        <fullName evidence="3">Transmembrane protein</fullName>
    </recommendedName>
</protein>
<feature type="transmembrane region" description="Helical" evidence="1">
    <location>
        <begin position="78"/>
        <end position="100"/>
    </location>
</feature>